<name>A0A6A7APW4_9PLEO</name>
<dbReference type="Proteomes" id="UP000799423">
    <property type="component" value="Unassembled WGS sequence"/>
</dbReference>
<organism evidence="2 3">
    <name type="scientific">Plenodomus tracheiphilus IPT5</name>
    <dbReference type="NCBI Taxonomy" id="1408161"/>
    <lineage>
        <taxon>Eukaryota</taxon>
        <taxon>Fungi</taxon>
        <taxon>Dikarya</taxon>
        <taxon>Ascomycota</taxon>
        <taxon>Pezizomycotina</taxon>
        <taxon>Dothideomycetes</taxon>
        <taxon>Pleosporomycetidae</taxon>
        <taxon>Pleosporales</taxon>
        <taxon>Pleosporineae</taxon>
        <taxon>Leptosphaeriaceae</taxon>
        <taxon>Plenodomus</taxon>
    </lineage>
</organism>
<sequence>MESIVSKVHVELVELAATYADASIRIKDLKQSKGLKNEIEELFKDEYPTKPAWPYLDQLIKQDRCFAELGCRFKHGAALYKSPLCEEHFVCKNHQSSPCLAKHLLGQRAKRIAVEVENLSAEHLVRGDLGKNMSGNEKSDETNAGKRLLDKEDLKVKRPPEAIAKETVGKEELAQDSHHPLEDDLSYDQGSSSSDKSEWDDNVVTGEGMNWQNAAVGR</sequence>
<gene>
    <name evidence="2" type="ORF">T440DRAFT_512373</name>
</gene>
<protein>
    <submittedName>
        <fullName evidence="2">Uncharacterized protein</fullName>
    </submittedName>
</protein>
<proteinExistence type="predicted"/>
<evidence type="ECO:0000313" key="2">
    <source>
        <dbReference type="EMBL" id="KAF2844115.1"/>
    </source>
</evidence>
<evidence type="ECO:0000256" key="1">
    <source>
        <dbReference type="SAM" id="MobiDB-lite"/>
    </source>
</evidence>
<reference evidence="2" key="1">
    <citation type="submission" date="2020-01" db="EMBL/GenBank/DDBJ databases">
        <authorList>
            <consortium name="DOE Joint Genome Institute"/>
            <person name="Haridas S."/>
            <person name="Albert R."/>
            <person name="Binder M."/>
            <person name="Bloem J."/>
            <person name="Labutti K."/>
            <person name="Salamov A."/>
            <person name="Andreopoulos B."/>
            <person name="Baker S.E."/>
            <person name="Barry K."/>
            <person name="Bills G."/>
            <person name="Bluhm B.H."/>
            <person name="Cannon C."/>
            <person name="Castanera R."/>
            <person name="Culley D.E."/>
            <person name="Daum C."/>
            <person name="Ezra D."/>
            <person name="Gonzalez J.B."/>
            <person name="Henrissat B."/>
            <person name="Kuo A."/>
            <person name="Liang C."/>
            <person name="Lipzen A."/>
            <person name="Lutzoni F."/>
            <person name="Magnuson J."/>
            <person name="Mondo S."/>
            <person name="Nolan M."/>
            <person name="Ohm R."/>
            <person name="Pangilinan J."/>
            <person name="Park H.-J."/>
            <person name="Ramirez L."/>
            <person name="Alfaro M."/>
            <person name="Sun H."/>
            <person name="Tritt A."/>
            <person name="Yoshinaga Y."/>
            <person name="Zwiers L.-H."/>
            <person name="Turgeon B.G."/>
            <person name="Goodwin S.B."/>
            <person name="Spatafora J.W."/>
            <person name="Crous P.W."/>
            <person name="Grigoriev I.V."/>
        </authorList>
    </citation>
    <scope>NUCLEOTIDE SEQUENCE</scope>
    <source>
        <strain evidence="2">IPT5</strain>
    </source>
</reference>
<feature type="region of interest" description="Disordered" evidence="1">
    <location>
        <begin position="128"/>
        <end position="218"/>
    </location>
</feature>
<keyword evidence="3" id="KW-1185">Reference proteome</keyword>
<dbReference type="AlphaFoldDB" id="A0A6A7APW4"/>
<accession>A0A6A7APW4</accession>
<feature type="compositionally biased region" description="Basic and acidic residues" evidence="1">
    <location>
        <begin position="137"/>
        <end position="182"/>
    </location>
</feature>
<evidence type="ECO:0000313" key="3">
    <source>
        <dbReference type="Proteomes" id="UP000799423"/>
    </source>
</evidence>
<dbReference type="OrthoDB" id="3686174at2759"/>
<dbReference type="EMBL" id="MU006416">
    <property type="protein sequence ID" value="KAF2844115.1"/>
    <property type="molecule type" value="Genomic_DNA"/>
</dbReference>